<dbReference type="InterPro" id="IPR000701">
    <property type="entry name" value="SuccDH_FuR_B_TM-su"/>
</dbReference>
<accession>A0A495D3X7</accession>
<evidence type="ECO:0000256" key="14">
    <source>
        <dbReference type="ARBA" id="ARBA00023004"/>
    </source>
</evidence>
<keyword evidence="8" id="KW-0816">Tricarboxylic acid cycle</keyword>
<evidence type="ECO:0000256" key="2">
    <source>
        <dbReference type="ARBA" id="ARBA00004050"/>
    </source>
</evidence>
<keyword evidence="7" id="KW-0813">Transport</keyword>
<reference evidence="17 18" key="1">
    <citation type="submission" date="2018-10" db="EMBL/GenBank/DDBJ databases">
        <title>Genomic Encyclopedia of Type Strains, Phase IV (KMG-IV): sequencing the most valuable type-strain genomes for metagenomic binning, comparative biology and taxonomic classification.</title>
        <authorList>
            <person name="Goeker M."/>
        </authorList>
    </citation>
    <scope>NUCLEOTIDE SEQUENCE [LARGE SCALE GENOMIC DNA]</scope>
    <source>
        <strain evidence="17 18">DSM 4734</strain>
    </source>
</reference>
<sequence>MSDYRTPTAKVRGLGASGHGTSHWVAHRVTSVALFFLAPIFVWMLAKSGAPANATEFFASPAGAIITLLTLTAGLSHMRFGMQVIIEDYVHKHSTKTLLMLGNTFLTLGLWLVTAFALLKLAL</sequence>
<evidence type="ECO:0000256" key="10">
    <source>
        <dbReference type="ARBA" id="ARBA00022692"/>
    </source>
</evidence>
<name>A0A495D3X7_9PROT</name>
<evidence type="ECO:0000313" key="18">
    <source>
        <dbReference type="Proteomes" id="UP000273675"/>
    </source>
</evidence>
<dbReference type="GO" id="GO:0016020">
    <property type="term" value="C:membrane"/>
    <property type="evidence" value="ECO:0007669"/>
    <property type="project" value="UniProtKB-SubCell"/>
</dbReference>
<feature type="transmembrane region" description="Helical" evidence="16">
    <location>
        <begin position="98"/>
        <end position="119"/>
    </location>
</feature>
<feature type="transmembrane region" description="Helical" evidence="16">
    <location>
        <begin position="25"/>
        <end position="45"/>
    </location>
</feature>
<evidence type="ECO:0000256" key="16">
    <source>
        <dbReference type="SAM" id="Phobius"/>
    </source>
</evidence>
<dbReference type="AlphaFoldDB" id="A0A495D3X7"/>
<dbReference type="SUPFAM" id="SSF81343">
    <property type="entry name" value="Fumarate reductase respiratory complex transmembrane subunits"/>
    <property type="match status" value="1"/>
</dbReference>
<evidence type="ECO:0000313" key="17">
    <source>
        <dbReference type="EMBL" id="RKQ96614.1"/>
    </source>
</evidence>
<keyword evidence="12" id="KW-0249">Electron transport</keyword>
<dbReference type="CDD" id="cd03495">
    <property type="entry name" value="SQR_TypeC_SdhD_like"/>
    <property type="match status" value="1"/>
</dbReference>
<dbReference type="GO" id="GO:0020037">
    <property type="term" value="F:heme binding"/>
    <property type="evidence" value="ECO:0007669"/>
    <property type="project" value="InterPro"/>
</dbReference>
<keyword evidence="9" id="KW-0349">Heme</keyword>
<evidence type="ECO:0000256" key="13">
    <source>
        <dbReference type="ARBA" id="ARBA00022989"/>
    </source>
</evidence>
<dbReference type="NCBIfam" id="TIGR02968">
    <property type="entry name" value="succ_dehyd_anc"/>
    <property type="match status" value="1"/>
</dbReference>
<evidence type="ECO:0000256" key="1">
    <source>
        <dbReference type="ARBA" id="ARBA00001971"/>
    </source>
</evidence>
<evidence type="ECO:0000256" key="3">
    <source>
        <dbReference type="ARBA" id="ARBA00004141"/>
    </source>
</evidence>
<comment type="subunit">
    <text evidence="5">Part of an enzyme complex containing four subunits: a flavoprotein, an iron-sulfur protein, plus two membrane-anchoring proteins, SdhC and SdhD.</text>
</comment>
<protein>
    <recommendedName>
        <fullName evidence="6">Succinate dehydrogenase hydrophobic membrane anchor subunit</fullName>
    </recommendedName>
</protein>
<dbReference type="GO" id="GO:0006099">
    <property type="term" value="P:tricarboxylic acid cycle"/>
    <property type="evidence" value="ECO:0007669"/>
    <property type="project" value="UniProtKB-UniPathway"/>
</dbReference>
<evidence type="ECO:0000256" key="5">
    <source>
        <dbReference type="ARBA" id="ARBA00011558"/>
    </source>
</evidence>
<keyword evidence="15 16" id="KW-0472">Membrane</keyword>
<dbReference type="RefSeq" id="WP_121211168.1">
    <property type="nucleotide sequence ID" value="NZ_RBIM01000004.1"/>
</dbReference>
<dbReference type="UniPathway" id="UPA00223"/>
<keyword evidence="14" id="KW-0408">Iron</keyword>
<evidence type="ECO:0000256" key="6">
    <source>
        <dbReference type="ARBA" id="ARBA00019425"/>
    </source>
</evidence>
<dbReference type="GO" id="GO:0046872">
    <property type="term" value="F:metal ion binding"/>
    <property type="evidence" value="ECO:0007669"/>
    <property type="project" value="UniProtKB-KW"/>
</dbReference>
<evidence type="ECO:0000256" key="15">
    <source>
        <dbReference type="ARBA" id="ARBA00023136"/>
    </source>
</evidence>
<dbReference type="InterPro" id="IPR034804">
    <property type="entry name" value="SQR/QFR_C/D"/>
</dbReference>
<keyword evidence="11" id="KW-0479">Metal-binding</keyword>
<gene>
    <name evidence="17" type="ORF">C7435_1946</name>
</gene>
<organism evidence="17 18">
    <name type="scientific">Maricaulis maris</name>
    <dbReference type="NCBI Taxonomy" id="74318"/>
    <lineage>
        <taxon>Bacteria</taxon>
        <taxon>Pseudomonadati</taxon>
        <taxon>Pseudomonadota</taxon>
        <taxon>Alphaproteobacteria</taxon>
        <taxon>Maricaulales</taxon>
        <taxon>Maricaulaceae</taxon>
        <taxon>Maricaulis</taxon>
    </lineage>
</organism>
<dbReference type="Gene3D" id="1.20.1300.10">
    <property type="entry name" value="Fumarate reductase/succinate dehydrogenase, transmembrane subunit"/>
    <property type="match status" value="1"/>
</dbReference>
<dbReference type="OrthoDB" id="9809280at2"/>
<comment type="caution">
    <text evidence="17">The sequence shown here is derived from an EMBL/GenBank/DDBJ whole genome shotgun (WGS) entry which is preliminary data.</text>
</comment>
<comment type="cofactor">
    <cofactor evidence="1">
        <name>heme</name>
        <dbReference type="ChEBI" id="CHEBI:30413"/>
    </cofactor>
</comment>
<evidence type="ECO:0000256" key="7">
    <source>
        <dbReference type="ARBA" id="ARBA00022448"/>
    </source>
</evidence>
<evidence type="ECO:0000256" key="11">
    <source>
        <dbReference type="ARBA" id="ARBA00022723"/>
    </source>
</evidence>
<dbReference type="EMBL" id="RBIM01000004">
    <property type="protein sequence ID" value="RKQ96614.1"/>
    <property type="molecule type" value="Genomic_DNA"/>
</dbReference>
<dbReference type="Proteomes" id="UP000273675">
    <property type="component" value="Unassembled WGS sequence"/>
</dbReference>
<keyword evidence="13 16" id="KW-1133">Transmembrane helix</keyword>
<comment type="function">
    <text evidence="2">Membrane-anchoring subunit of succinate dehydrogenase (SDH).</text>
</comment>
<comment type="pathway">
    <text evidence="4">Carbohydrate metabolism; tricarboxylic acid cycle.</text>
</comment>
<dbReference type="Pfam" id="PF01127">
    <property type="entry name" value="Sdh_cyt"/>
    <property type="match status" value="1"/>
</dbReference>
<evidence type="ECO:0000256" key="8">
    <source>
        <dbReference type="ARBA" id="ARBA00022532"/>
    </source>
</evidence>
<evidence type="ECO:0000256" key="4">
    <source>
        <dbReference type="ARBA" id="ARBA00005163"/>
    </source>
</evidence>
<feature type="transmembrane region" description="Helical" evidence="16">
    <location>
        <begin position="57"/>
        <end position="78"/>
    </location>
</feature>
<proteinExistence type="predicted"/>
<keyword evidence="10 16" id="KW-0812">Transmembrane</keyword>
<dbReference type="InterPro" id="IPR014312">
    <property type="entry name" value="Succ_DH_anchor"/>
</dbReference>
<comment type="subcellular location">
    <subcellularLocation>
        <location evidence="3">Membrane</location>
        <topology evidence="3">Multi-pass membrane protein</topology>
    </subcellularLocation>
</comment>
<evidence type="ECO:0000256" key="9">
    <source>
        <dbReference type="ARBA" id="ARBA00022617"/>
    </source>
</evidence>
<evidence type="ECO:0000256" key="12">
    <source>
        <dbReference type="ARBA" id="ARBA00022982"/>
    </source>
</evidence>